<dbReference type="PANTHER" id="PTHR10363:SF2">
    <property type="entry name" value="BLEOMYCIN HYDROLASE"/>
    <property type="match status" value="1"/>
</dbReference>
<name>A0A1B7MGN6_9AGAM</name>
<dbReference type="Gene3D" id="3.90.70.10">
    <property type="entry name" value="Cysteine proteinases"/>
    <property type="match status" value="1"/>
</dbReference>
<dbReference type="InParanoid" id="A0A1B7MGN6"/>
<dbReference type="InterPro" id="IPR038765">
    <property type="entry name" value="Papain-like_cys_pep_sf"/>
</dbReference>
<dbReference type="AlphaFoldDB" id="A0A1B7MGN6"/>
<dbReference type="Pfam" id="PF03051">
    <property type="entry name" value="Peptidase_C1_2"/>
    <property type="match status" value="2"/>
</dbReference>
<dbReference type="GO" id="GO:0009636">
    <property type="term" value="P:response to toxic substance"/>
    <property type="evidence" value="ECO:0007669"/>
    <property type="project" value="TreeGrafter"/>
</dbReference>
<dbReference type="InterPro" id="IPR004134">
    <property type="entry name" value="Peptidase_C1B"/>
</dbReference>
<keyword evidence="1" id="KW-0645">Protease</keyword>
<dbReference type="PANTHER" id="PTHR10363">
    <property type="entry name" value="BLEOMYCIN HYDROLASE"/>
    <property type="match status" value="1"/>
</dbReference>
<proteinExistence type="predicted"/>
<dbReference type="STRING" id="1314800.A0A1B7MGN6"/>
<dbReference type="GO" id="GO:0006508">
    <property type="term" value="P:proteolysis"/>
    <property type="evidence" value="ECO:0007669"/>
    <property type="project" value="UniProtKB-KW"/>
</dbReference>
<dbReference type="SUPFAM" id="SSF54001">
    <property type="entry name" value="Cysteine proteinases"/>
    <property type="match status" value="1"/>
</dbReference>
<keyword evidence="3" id="KW-0788">Thiol protease</keyword>
<dbReference type="GO" id="GO:0070005">
    <property type="term" value="F:cysteine-type aminopeptidase activity"/>
    <property type="evidence" value="ECO:0007669"/>
    <property type="project" value="InterPro"/>
</dbReference>
<gene>
    <name evidence="4" type="ORF">K503DRAFT_787639</name>
</gene>
<organism evidence="4 5">
    <name type="scientific">Rhizopogon vinicolor AM-OR11-026</name>
    <dbReference type="NCBI Taxonomy" id="1314800"/>
    <lineage>
        <taxon>Eukaryota</taxon>
        <taxon>Fungi</taxon>
        <taxon>Dikarya</taxon>
        <taxon>Basidiomycota</taxon>
        <taxon>Agaricomycotina</taxon>
        <taxon>Agaricomycetes</taxon>
        <taxon>Agaricomycetidae</taxon>
        <taxon>Boletales</taxon>
        <taxon>Suillineae</taxon>
        <taxon>Rhizopogonaceae</taxon>
        <taxon>Rhizopogon</taxon>
    </lineage>
</organism>
<evidence type="ECO:0000256" key="2">
    <source>
        <dbReference type="ARBA" id="ARBA00022801"/>
    </source>
</evidence>
<protein>
    <submittedName>
        <fullName evidence="4">Cysteine proteinase</fullName>
    </submittedName>
</protein>
<sequence>MFVNLLKTCGLVPQPVYPKSYQSSNSSPINTLKLWEHALSASLQTDPSISPESVISTLRARKEELMREVHTIMRGTLGVSPNPDTTFTWEYYTEGGNRRSLSPSSTTLGVTTVSYTLDELGNIWRGRLVLYVNSEIDGLKQAIVRSIKAGQPVFFGYDVGTMDVDDFEYEQAFNITLGLTKTQRLQTNQSAMTHAMVISSVENAWSDESGVKGFDVMSEKWFDQFVYQVVVHRSLPTKEQ</sequence>
<keyword evidence="2" id="KW-0378">Hydrolase</keyword>
<dbReference type="EMBL" id="KV449258">
    <property type="protein sequence ID" value="OAX31754.1"/>
    <property type="molecule type" value="Genomic_DNA"/>
</dbReference>
<dbReference type="OrthoDB" id="2666448at2759"/>
<evidence type="ECO:0000313" key="4">
    <source>
        <dbReference type="EMBL" id="OAX31754.1"/>
    </source>
</evidence>
<dbReference type="GO" id="GO:0005737">
    <property type="term" value="C:cytoplasm"/>
    <property type="evidence" value="ECO:0007669"/>
    <property type="project" value="TreeGrafter"/>
</dbReference>
<keyword evidence="5" id="KW-1185">Reference proteome</keyword>
<evidence type="ECO:0000256" key="3">
    <source>
        <dbReference type="ARBA" id="ARBA00022807"/>
    </source>
</evidence>
<dbReference type="GO" id="GO:0043418">
    <property type="term" value="P:homocysteine catabolic process"/>
    <property type="evidence" value="ECO:0007669"/>
    <property type="project" value="TreeGrafter"/>
</dbReference>
<dbReference type="Proteomes" id="UP000092154">
    <property type="component" value="Unassembled WGS sequence"/>
</dbReference>
<accession>A0A1B7MGN6</accession>
<evidence type="ECO:0000313" key="5">
    <source>
        <dbReference type="Proteomes" id="UP000092154"/>
    </source>
</evidence>
<reference evidence="4 5" key="1">
    <citation type="submission" date="2016-06" db="EMBL/GenBank/DDBJ databases">
        <title>Comparative genomics of the ectomycorrhizal sister species Rhizopogon vinicolor and Rhizopogon vesiculosus (Basidiomycota: Boletales) reveals a divergence of the mating type B locus.</title>
        <authorList>
            <consortium name="DOE Joint Genome Institute"/>
            <person name="Mujic A.B."/>
            <person name="Kuo A."/>
            <person name="Tritt A."/>
            <person name="Lipzen A."/>
            <person name="Chen C."/>
            <person name="Johnson J."/>
            <person name="Sharma A."/>
            <person name="Barry K."/>
            <person name="Grigoriev I.V."/>
            <person name="Spatafora J.W."/>
        </authorList>
    </citation>
    <scope>NUCLEOTIDE SEQUENCE [LARGE SCALE GENOMIC DNA]</scope>
    <source>
        <strain evidence="4 5">AM-OR11-026</strain>
    </source>
</reference>
<evidence type="ECO:0000256" key="1">
    <source>
        <dbReference type="ARBA" id="ARBA00022670"/>
    </source>
</evidence>